<comment type="caution">
    <text evidence="1">The sequence shown here is derived from an EMBL/GenBank/DDBJ whole genome shotgun (WGS) entry which is preliminary data.</text>
</comment>
<evidence type="ECO:0000313" key="2">
    <source>
        <dbReference type="Proteomes" id="UP001060085"/>
    </source>
</evidence>
<dbReference type="EMBL" id="CM044705">
    <property type="protein sequence ID" value="KAI5663190.1"/>
    <property type="molecule type" value="Genomic_DNA"/>
</dbReference>
<proteinExistence type="predicted"/>
<reference evidence="2" key="1">
    <citation type="journal article" date="2023" name="Nat. Plants">
        <title>Single-cell RNA sequencing provides a high-resolution roadmap for understanding the multicellular compartmentation of specialized metabolism.</title>
        <authorList>
            <person name="Sun S."/>
            <person name="Shen X."/>
            <person name="Li Y."/>
            <person name="Li Y."/>
            <person name="Wang S."/>
            <person name="Li R."/>
            <person name="Zhang H."/>
            <person name="Shen G."/>
            <person name="Guo B."/>
            <person name="Wei J."/>
            <person name="Xu J."/>
            <person name="St-Pierre B."/>
            <person name="Chen S."/>
            <person name="Sun C."/>
        </authorList>
    </citation>
    <scope>NUCLEOTIDE SEQUENCE [LARGE SCALE GENOMIC DNA]</scope>
</reference>
<sequence>MYGAQMLSRRSVRWHRGTVWRMWWPGGLASTPTGLDHSLNGEISGAKGKRGHIETGSPMLPDEQLMFEAANGSSKGHVYDFGNNLQSSPPSDREVAIAHHWFRWYLLRWPIIPASRGKEVVGIHVAGTG</sequence>
<evidence type="ECO:0000313" key="1">
    <source>
        <dbReference type="EMBL" id="KAI5663190.1"/>
    </source>
</evidence>
<accession>A0ACC0AQP3</accession>
<dbReference type="Proteomes" id="UP001060085">
    <property type="component" value="Linkage Group LG05"/>
</dbReference>
<protein>
    <submittedName>
        <fullName evidence="1">Uncharacterized protein</fullName>
    </submittedName>
</protein>
<name>A0ACC0AQP3_CATRO</name>
<gene>
    <name evidence="1" type="ORF">M9H77_22513</name>
</gene>
<keyword evidence="2" id="KW-1185">Reference proteome</keyword>
<organism evidence="1 2">
    <name type="scientific">Catharanthus roseus</name>
    <name type="common">Madagascar periwinkle</name>
    <name type="synonym">Vinca rosea</name>
    <dbReference type="NCBI Taxonomy" id="4058"/>
    <lineage>
        <taxon>Eukaryota</taxon>
        <taxon>Viridiplantae</taxon>
        <taxon>Streptophyta</taxon>
        <taxon>Embryophyta</taxon>
        <taxon>Tracheophyta</taxon>
        <taxon>Spermatophyta</taxon>
        <taxon>Magnoliopsida</taxon>
        <taxon>eudicotyledons</taxon>
        <taxon>Gunneridae</taxon>
        <taxon>Pentapetalae</taxon>
        <taxon>asterids</taxon>
        <taxon>lamiids</taxon>
        <taxon>Gentianales</taxon>
        <taxon>Apocynaceae</taxon>
        <taxon>Rauvolfioideae</taxon>
        <taxon>Vinceae</taxon>
        <taxon>Catharanthinae</taxon>
        <taxon>Catharanthus</taxon>
    </lineage>
</organism>